<dbReference type="Proteomes" id="UP000032515">
    <property type="component" value="Unassembled WGS sequence"/>
</dbReference>
<keyword evidence="5" id="KW-0073">Auxin biosynthesis</keyword>
<protein>
    <recommendedName>
        <fullName evidence="4">Tryptophan 2-monooxygenase</fullName>
        <ecNumber evidence="3">1.13.12.3</ecNumber>
    </recommendedName>
</protein>
<evidence type="ECO:0000256" key="6">
    <source>
        <dbReference type="ARBA" id="ARBA00047321"/>
    </source>
</evidence>
<dbReference type="GO" id="GO:0009851">
    <property type="term" value="P:auxin biosynthetic process"/>
    <property type="evidence" value="ECO:0007669"/>
    <property type="project" value="UniProtKB-KW"/>
</dbReference>
<accession>A0A0D7EMX4</accession>
<dbReference type="PANTHER" id="PTHR10742">
    <property type="entry name" value="FLAVIN MONOAMINE OXIDASE"/>
    <property type="match status" value="1"/>
</dbReference>
<evidence type="ECO:0000256" key="2">
    <source>
        <dbReference type="ARBA" id="ARBA00005833"/>
    </source>
</evidence>
<dbReference type="InterPro" id="IPR036188">
    <property type="entry name" value="FAD/NAD-bd_sf"/>
</dbReference>
<evidence type="ECO:0000256" key="3">
    <source>
        <dbReference type="ARBA" id="ARBA00012535"/>
    </source>
</evidence>
<dbReference type="SUPFAM" id="SSF51905">
    <property type="entry name" value="FAD/NAD(P)-binding domain"/>
    <property type="match status" value="1"/>
</dbReference>
<gene>
    <name evidence="9" type="ORF">OO17_13675</name>
</gene>
<evidence type="ECO:0000256" key="1">
    <source>
        <dbReference type="ARBA" id="ARBA00004814"/>
    </source>
</evidence>
<dbReference type="RefSeq" id="WP_044411606.1">
    <property type="nucleotide sequence ID" value="NZ_JXXE01000273.1"/>
</dbReference>
<organism evidence="9 10">
    <name type="scientific">Rhodopseudomonas palustris</name>
    <dbReference type="NCBI Taxonomy" id="1076"/>
    <lineage>
        <taxon>Bacteria</taxon>
        <taxon>Pseudomonadati</taxon>
        <taxon>Pseudomonadota</taxon>
        <taxon>Alphaproteobacteria</taxon>
        <taxon>Hyphomicrobiales</taxon>
        <taxon>Nitrobacteraceae</taxon>
        <taxon>Rhodopseudomonas</taxon>
    </lineage>
</organism>
<feature type="region of interest" description="Disordered" evidence="7">
    <location>
        <begin position="440"/>
        <end position="472"/>
    </location>
</feature>
<dbReference type="EC" id="1.13.12.3" evidence="3"/>
<dbReference type="Gene3D" id="3.50.50.60">
    <property type="entry name" value="FAD/NAD(P)-binding domain"/>
    <property type="match status" value="1"/>
</dbReference>
<name>A0A0D7EMX4_RHOPL</name>
<dbReference type="SUPFAM" id="SSF54373">
    <property type="entry name" value="FAD-linked reductases, C-terminal domain"/>
    <property type="match status" value="1"/>
</dbReference>
<dbReference type="InterPro" id="IPR050281">
    <property type="entry name" value="Flavin_monoamine_oxidase"/>
</dbReference>
<sequence length="472" mass="49259">MTISRRAFLTASAGLALTPIFGSHARAVPVPREADVVVIGAGAAGIAAARRIMAAGRKVIVIEAAGQVGGRCLTDAASFAVPFERGARWLYNPDSNPMIKLARSVGLDVAPAPPGQRVRIGRRYARAGETEDLLATLVRANRAIGDAARGRADVACAAALPADLGNWAATVEFLLGPFAAGKDLKDLSAMDQIHAQDRTALIACRQGLGTLLAKLAEPLPVALSTPASRIVWGGREVSVETPAGTISARAVIVTVSTNVLRSGAIKFTPELPKRQIDAATKLSLGSFDRIALQLAGDPLGLSKDEVMIEQSSGPRTAALFANIGDSSLCTLDVAGGFGRDLSAQGEPAMRAFAVEWLTKLFGSDVAKSIEASSATRWNAAPFVLGAMSAASPGGQPSRKVLTEPLGSLFLAGEAAHETQWGTVDGAWDSGERTAEAALKRIGTAKAEVPAAARRRRRAPRRTSKPKTQTRTR</sequence>
<evidence type="ECO:0000259" key="8">
    <source>
        <dbReference type="Pfam" id="PF01593"/>
    </source>
</evidence>
<evidence type="ECO:0000256" key="7">
    <source>
        <dbReference type="SAM" id="MobiDB-lite"/>
    </source>
</evidence>
<dbReference type="OrthoDB" id="9790035at2"/>
<comment type="caution">
    <text evidence="9">The sequence shown here is derived from an EMBL/GenBank/DDBJ whole genome shotgun (WGS) entry which is preliminary data.</text>
</comment>
<evidence type="ECO:0000313" key="9">
    <source>
        <dbReference type="EMBL" id="KIZ42011.1"/>
    </source>
</evidence>
<comment type="pathway">
    <text evidence="1">Plant hormone metabolism; auxin biosynthesis.</text>
</comment>
<dbReference type="AlphaFoldDB" id="A0A0D7EMX4"/>
<evidence type="ECO:0000313" key="10">
    <source>
        <dbReference type="Proteomes" id="UP000032515"/>
    </source>
</evidence>
<reference evidence="9 10" key="1">
    <citation type="submission" date="2014-11" db="EMBL/GenBank/DDBJ databases">
        <title>Genomics and ecophysiology of heterotrophic nitrogen fixing bacteria isolated from estuarine surface water.</title>
        <authorList>
            <person name="Bentzon-Tilia M."/>
            <person name="Severin I."/>
            <person name="Hansen L.H."/>
            <person name="Riemann L."/>
        </authorList>
    </citation>
    <scope>NUCLEOTIDE SEQUENCE [LARGE SCALE GENOMIC DNA]</scope>
    <source>
        <strain evidence="9 10">BAL398</strain>
    </source>
</reference>
<dbReference type="GO" id="GO:0050361">
    <property type="term" value="F:tryptophan 2-monooxygenase activity"/>
    <property type="evidence" value="ECO:0007669"/>
    <property type="project" value="UniProtKB-EC"/>
</dbReference>
<proteinExistence type="inferred from homology"/>
<dbReference type="PRINTS" id="PR00420">
    <property type="entry name" value="RNGMNOXGNASE"/>
</dbReference>
<dbReference type="InterPro" id="IPR002937">
    <property type="entry name" value="Amino_oxidase"/>
</dbReference>
<dbReference type="InterPro" id="IPR006311">
    <property type="entry name" value="TAT_signal"/>
</dbReference>
<comment type="similarity">
    <text evidence="2">Belongs to the tryptophan 2-monooxygenase family.</text>
</comment>
<evidence type="ECO:0000256" key="4">
    <source>
        <dbReference type="ARBA" id="ARBA00017871"/>
    </source>
</evidence>
<evidence type="ECO:0000256" key="5">
    <source>
        <dbReference type="ARBA" id="ARBA00023070"/>
    </source>
</evidence>
<dbReference type="PROSITE" id="PS51318">
    <property type="entry name" value="TAT"/>
    <property type="match status" value="1"/>
</dbReference>
<comment type="catalytic activity">
    <reaction evidence="6">
        <text>L-tryptophan + O2 = indole-3-acetamide + CO2 + H2O</text>
        <dbReference type="Rhea" id="RHEA:16165"/>
        <dbReference type="ChEBI" id="CHEBI:15377"/>
        <dbReference type="ChEBI" id="CHEBI:15379"/>
        <dbReference type="ChEBI" id="CHEBI:16031"/>
        <dbReference type="ChEBI" id="CHEBI:16526"/>
        <dbReference type="ChEBI" id="CHEBI:57912"/>
        <dbReference type="EC" id="1.13.12.3"/>
    </reaction>
</comment>
<dbReference type="PATRIC" id="fig|1076.23.peg.2842"/>
<dbReference type="Pfam" id="PF01593">
    <property type="entry name" value="Amino_oxidase"/>
    <property type="match status" value="2"/>
</dbReference>
<feature type="domain" description="Amine oxidase" evidence="8">
    <location>
        <begin position="178"/>
        <end position="437"/>
    </location>
</feature>
<feature type="domain" description="Amine oxidase" evidence="8">
    <location>
        <begin position="44"/>
        <end position="112"/>
    </location>
</feature>
<feature type="compositionally biased region" description="Basic residues" evidence="7">
    <location>
        <begin position="452"/>
        <end position="472"/>
    </location>
</feature>
<dbReference type="EMBL" id="JXXE01000273">
    <property type="protein sequence ID" value="KIZ42011.1"/>
    <property type="molecule type" value="Genomic_DNA"/>
</dbReference>
<dbReference type="PANTHER" id="PTHR10742:SF410">
    <property type="entry name" value="LYSINE-SPECIFIC HISTONE DEMETHYLASE 2"/>
    <property type="match status" value="1"/>
</dbReference>